<reference evidence="8 9" key="1">
    <citation type="submission" date="2014-07" db="EMBL/GenBank/DDBJ databases">
        <title>Draft genome sequence of Thalassospira profundimaris 35.</title>
        <authorList>
            <person name="Lai Q."/>
            <person name="Shao Z."/>
        </authorList>
    </citation>
    <scope>NUCLEOTIDE SEQUENCE [LARGE SCALE GENOMIC DNA]</scope>
    <source>
        <strain evidence="8 9">35</strain>
    </source>
</reference>
<evidence type="ECO:0000256" key="5">
    <source>
        <dbReference type="RuleBase" id="RU003719"/>
    </source>
</evidence>
<feature type="domain" description="D-isomer specific 2-hydroxyacid dehydrogenase NAD-binding" evidence="7">
    <location>
        <begin position="111"/>
        <end position="285"/>
    </location>
</feature>
<dbReference type="InterPro" id="IPR006139">
    <property type="entry name" value="D-isomer_2_OHA_DH_cat_dom"/>
</dbReference>
<dbReference type="SUPFAM" id="SSF51735">
    <property type="entry name" value="NAD(P)-binding Rossmann-fold domains"/>
    <property type="match status" value="1"/>
</dbReference>
<evidence type="ECO:0000256" key="4">
    <source>
        <dbReference type="ARBA" id="ARBA00023027"/>
    </source>
</evidence>
<dbReference type="PROSITE" id="PS00671">
    <property type="entry name" value="D_2_HYDROXYACID_DH_3"/>
    <property type="match status" value="1"/>
</dbReference>
<evidence type="ECO:0000313" key="8">
    <source>
        <dbReference type="EMBL" id="RCK34920.1"/>
    </source>
</evidence>
<dbReference type="PROSITE" id="PS00065">
    <property type="entry name" value="D_2_HYDROXYACID_DH_1"/>
    <property type="match status" value="1"/>
</dbReference>
<dbReference type="InterPro" id="IPR050857">
    <property type="entry name" value="D-2-hydroxyacid_DH"/>
</dbReference>
<proteinExistence type="inferred from homology"/>
<dbReference type="InterPro" id="IPR036291">
    <property type="entry name" value="NAD(P)-bd_dom_sf"/>
</dbReference>
<comment type="caution">
    <text evidence="8">The sequence shown here is derived from an EMBL/GenBank/DDBJ whole genome shotgun (WGS) entry which is preliminary data.</text>
</comment>
<comment type="similarity">
    <text evidence="1 5">Belongs to the D-isomer specific 2-hydroxyacid dehydrogenase family.</text>
</comment>
<dbReference type="GO" id="GO:0016616">
    <property type="term" value="F:oxidoreductase activity, acting on the CH-OH group of donors, NAD or NADP as acceptor"/>
    <property type="evidence" value="ECO:0007669"/>
    <property type="project" value="InterPro"/>
</dbReference>
<organism evidence="8 9">
    <name type="scientific">Thalassospira profundimaris</name>
    <dbReference type="NCBI Taxonomy" id="502049"/>
    <lineage>
        <taxon>Bacteria</taxon>
        <taxon>Pseudomonadati</taxon>
        <taxon>Pseudomonadota</taxon>
        <taxon>Alphaproteobacteria</taxon>
        <taxon>Rhodospirillales</taxon>
        <taxon>Thalassospiraceae</taxon>
        <taxon>Thalassospira</taxon>
    </lineage>
</organism>
<dbReference type="InterPro" id="IPR006140">
    <property type="entry name" value="D-isomer_DH_NAD-bd"/>
</dbReference>
<evidence type="ECO:0000259" key="6">
    <source>
        <dbReference type="Pfam" id="PF00389"/>
    </source>
</evidence>
<dbReference type="PANTHER" id="PTHR42789">
    <property type="entry name" value="D-ISOMER SPECIFIC 2-HYDROXYACID DEHYDROGENASE FAMILY PROTEIN (AFU_ORTHOLOGUE AFUA_6G10090)"/>
    <property type="match status" value="1"/>
</dbReference>
<dbReference type="SUPFAM" id="SSF52283">
    <property type="entry name" value="Formate/glycerate dehydrogenase catalytic domain-like"/>
    <property type="match status" value="1"/>
</dbReference>
<dbReference type="InterPro" id="IPR029753">
    <property type="entry name" value="D-isomer_DH_CS"/>
</dbReference>
<dbReference type="PANTHER" id="PTHR42789:SF1">
    <property type="entry name" value="D-ISOMER SPECIFIC 2-HYDROXYACID DEHYDROGENASE FAMILY PROTEIN (AFU_ORTHOLOGUE AFUA_6G10090)"/>
    <property type="match status" value="1"/>
</dbReference>
<evidence type="ECO:0000313" key="9">
    <source>
        <dbReference type="Proteomes" id="UP000253226"/>
    </source>
</evidence>
<sequence length="318" mass="34449">MRIAILDDYQNLALQSADWSAIEAHANITVFGDTIGNQDALRDRLMPFEVLCVMRERTPFSGELMRNLPNLKLIVTTGKRNDAIDVATATELGITVCGTESPSTATPELAFALMLGLARNIVAENASMRAGGWQIGLGQDLAGSTLGIIGLGRLGAKIAKIAQAFDMKVTAWSANLTKERCDELGVEYKDSKEALLRDADFVTIHQRLSDRTIGLISTAEFAQMKNTAFLINTSRGPIVDDVALIDAVNSGEIAGAGIDVYDREPLAPSHPLRKCDGLLLTPHLGYVTRHTWDVFYGQTVEAVLAWINGSPIRVIKAN</sequence>
<dbReference type="FunFam" id="3.40.50.720:FF:000203">
    <property type="entry name" value="D-3-phosphoglycerate dehydrogenase (SerA)"/>
    <property type="match status" value="1"/>
</dbReference>
<dbReference type="OrthoDB" id="9793626at2"/>
<name>A0A367W690_9PROT</name>
<protein>
    <submittedName>
        <fullName evidence="8">2-hydroxyacid dehydrogenase</fullName>
    </submittedName>
</protein>
<evidence type="ECO:0000256" key="2">
    <source>
        <dbReference type="ARBA" id="ARBA00022605"/>
    </source>
</evidence>
<dbReference type="AlphaFoldDB" id="A0A367W690"/>
<evidence type="ECO:0000256" key="1">
    <source>
        <dbReference type="ARBA" id="ARBA00005854"/>
    </source>
</evidence>
<dbReference type="InterPro" id="IPR029752">
    <property type="entry name" value="D-isomer_DH_CS1"/>
</dbReference>
<dbReference type="CDD" id="cd12169">
    <property type="entry name" value="PGDH_like_1"/>
    <property type="match status" value="1"/>
</dbReference>
<feature type="domain" description="D-isomer specific 2-hydroxyacid dehydrogenase catalytic" evidence="6">
    <location>
        <begin position="15"/>
        <end position="311"/>
    </location>
</feature>
<keyword evidence="4" id="KW-0520">NAD</keyword>
<dbReference type="EMBL" id="JPWF01000009">
    <property type="protein sequence ID" value="RCK34920.1"/>
    <property type="molecule type" value="Genomic_DNA"/>
</dbReference>
<dbReference type="Pfam" id="PF02826">
    <property type="entry name" value="2-Hacid_dh_C"/>
    <property type="match status" value="1"/>
</dbReference>
<dbReference type="RefSeq" id="WP_114102986.1">
    <property type="nucleotide sequence ID" value="NZ_JPWF01000009.1"/>
</dbReference>
<accession>A0A367W690</accession>
<evidence type="ECO:0000256" key="3">
    <source>
        <dbReference type="ARBA" id="ARBA00023002"/>
    </source>
</evidence>
<keyword evidence="3 5" id="KW-0560">Oxidoreductase</keyword>
<dbReference type="Gene3D" id="3.40.50.720">
    <property type="entry name" value="NAD(P)-binding Rossmann-like Domain"/>
    <property type="match status" value="2"/>
</dbReference>
<evidence type="ECO:0000259" key="7">
    <source>
        <dbReference type="Pfam" id="PF02826"/>
    </source>
</evidence>
<dbReference type="Pfam" id="PF00389">
    <property type="entry name" value="2-Hacid_dh"/>
    <property type="match status" value="1"/>
</dbReference>
<dbReference type="GO" id="GO:0008652">
    <property type="term" value="P:amino acid biosynthetic process"/>
    <property type="evidence" value="ECO:0007669"/>
    <property type="project" value="UniProtKB-KW"/>
</dbReference>
<dbReference type="GO" id="GO:0051287">
    <property type="term" value="F:NAD binding"/>
    <property type="evidence" value="ECO:0007669"/>
    <property type="project" value="InterPro"/>
</dbReference>
<gene>
    <name evidence="8" type="ORF">TH19_14450</name>
</gene>
<keyword evidence="2" id="KW-0028">Amino-acid biosynthesis</keyword>
<dbReference type="Proteomes" id="UP000253226">
    <property type="component" value="Unassembled WGS sequence"/>
</dbReference>